<dbReference type="Proteomes" id="UP000622797">
    <property type="component" value="Unassembled WGS sequence"/>
</dbReference>
<evidence type="ECO:0000313" key="3">
    <source>
        <dbReference type="EMBL" id="KAF4962346.1"/>
    </source>
</evidence>
<reference evidence="3" key="2">
    <citation type="submission" date="2020-05" db="EMBL/GenBank/DDBJ databases">
        <authorList>
            <person name="Kim H.-S."/>
            <person name="Proctor R.H."/>
            <person name="Brown D.W."/>
        </authorList>
    </citation>
    <scope>NUCLEOTIDE SEQUENCE</scope>
    <source>
        <strain evidence="3">NRRL 20472</strain>
    </source>
</reference>
<dbReference type="AlphaFoldDB" id="A0A8H4TQN7"/>
<feature type="region of interest" description="Disordered" evidence="1">
    <location>
        <begin position="438"/>
        <end position="489"/>
    </location>
</feature>
<evidence type="ECO:0000259" key="2">
    <source>
        <dbReference type="Pfam" id="PF04230"/>
    </source>
</evidence>
<comment type="caution">
    <text evidence="3">The sequence shown here is derived from an EMBL/GenBank/DDBJ whole genome shotgun (WGS) entry which is preliminary data.</text>
</comment>
<gene>
    <name evidence="3" type="ORF">FSARC_9554</name>
</gene>
<dbReference type="InterPro" id="IPR007345">
    <property type="entry name" value="Polysacch_pyruvyl_Trfase"/>
</dbReference>
<dbReference type="OrthoDB" id="414175at2759"/>
<protein>
    <recommendedName>
        <fullName evidence="2">Polysaccharide pyruvyl transferase domain-containing protein</fullName>
    </recommendedName>
</protein>
<proteinExistence type="predicted"/>
<name>A0A8H4TQN7_9HYPO</name>
<dbReference type="EMBL" id="JABEXW010000548">
    <property type="protein sequence ID" value="KAF4962346.1"/>
    <property type="molecule type" value="Genomic_DNA"/>
</dbReference>
<accession>A0A8H4TQN7</accession>
<feature type="domain" description="Polysaccharide pyruvyl transferase" evidence="2">
    <location>
        <begin position="131"/>
        <end position="393"/>
    </location>
</feature>
<evidence type="ECO:0000313" key="4">
    <source>
        <dbReference type="Proteomes" id="UP000622797"/>
    </source>
</evidence>
<reference evidence="3" key="1">
    <citation type="journal article" date="2020" name="BMC Genomics">
        <title>Correction to: Identification and distribution of gene clusters required for synthesis of sphingolipid metabolism inhibitors in diverse species of the filamentous fungus Fusarium.</title>
        <authorList>
            <person name="Kim H.S."/>
            <person name="Lohmar J.M."/>
            <person name="Busman M."/>
            <person name="Brown D.W."/>
            <person name="Naumann T.A."/>
            <person name="Divon H.H."/>
            <person name="Lysoe E."/>
            <person name="Uhlig S."/>
            <person name="Proctor R.H."/>
        </authorList>
    </citation>
    <scope>NUCLEOTIDE SEQUENCE</scope>
    <source>
        <strain evidence="3">NRRL 20472</strain>
    </source>
</reference>
<organism evidence="3 4">
    <name type="scientific">Fusarium sarcochroum</name>
    <dbReference type="NCBI Taxonomy" id="1208366"/>
    <lineage>
        <taxon>Eukaryota</taxon>
        <taxon>Fungi</taxon>
        <taxon>Dikarya</taxon>
        <taxon>Ascomycota</taxon>
        <taxon>Pezizomycotina</taxon>
        <taxon>Sordariomycetes</taxon>
        <taxon>Hypocreomycetidae</taxon>
        <taxon>Hypocreales</taxon>
        <taxon>Nectriaceae</taxon>
        <taxon>Fusarium</taxon>
        <taxon>Fusarium lateritium species complex</taxon>
    </lineage>
</organism>
<keyword evidence="4" id="KW-1185">Reference proteome</keyword>
<evidence type="ECO:0000256" key="1">
    <source>
        <dbReference type="SAM" id="MobiDB-lite"/>
    </source>
</evidence>
<dbReference type="Pfam" id="PF04230">
    <property type="entry name" value="PS_pyruv_trans"/>
    <property type="match status" value="1"/>
</dbReference>
<feature type="compositionally biased region" description="Basic and acidic residues" evidence="1">
    <location>
        <begin position="474"/>
        <end position="489"/>
    </location>
</feature>
<sequence>MLPVMNRFARIALAVVAVLFVFAILVSYQAPDSFKDHLPSTDWHWPSKGENVTKEEAPVPTDVAGAIGAGEEDATEEKDPNTDISYDLTRAPTPGCENLVNDLQQRLIQAYQKRLAGIRYANIWGYLETENKGDAAIWSAQQILLSILGIETMEACRFMFKDCDIEKFRRKLEEHRPHSGIIMAGGGNFNDYYWEDQPSRMNMIENFQNVSIRAFPQSIYMTHPDRIEKTRKSFTKHHDLQLAARDKPSYDWLMDNFGQTEGIESDLVPDIAFMWGNRSDFRHNTKKTHDILILARKDAEISEGNSESIDFGEGKVDLGGSIGNVTYNKVDWKFTKTPSIDNDAEREQGKNQRAWAKSMAGFDLLASSHFVITDRLHGHILSTVIGVPHVLMDSKLGKNLNFHNTWTRDCGCTKITKSINSAFDVARMYFEQQVKDGDRVLGTPKAPQTTPKVESPQGEAPPSEAAKEGTSLDGAKEAEAAKNNGEKST</sequence>